<evidence type="ECO:0000313" key="5">
    <source>
        <dbReference type="Proteomes" id="UP000255264"/>
    </source>
</evidence>
<dbReference type="NCBIfam" id="TIGR01777">
    <property type="entry name" value="yfcH"/>
    <property type="match status" value="1"/>
</dbReference>
<reference evidence="4 5" key="1">
    <citation type="submission" date="2018-06" db="EMBL/GenBank/DDBJ databases">
        <authorList>
            <consortium name="Pathogen Informatics"/>
            <person name="Doyle S."/>
        </authorList>
    </citation>
    <scope>NUCLEOTIDE SEQUENCE [LARGE SCALE GENOMIC DNA]</scope>
    <source>
        <strain evidence="4 5">NCTC13335</strain>
    </source>
</reference>
<dbReference type="SUPFAM" id="SSF51735">
    <property type="entry name" value="NAD(P)-binding Rossmann-fold domains"/>
    <property type="match status" value="1"/>
</dbReference>
<evidence type="ECO:0000259" key="2">
    <source>
        <dbReference type="Pfam" id="PF01370"/>
    </source>
</evidence>
<protein>
    <submittedName>
        <fullName evidence="4">Cell division inhibitor SulA</fullName>
    </submittedName>
</protein>
<comment type="similarity">
    <text evidence="1">Belongs to the NAD(P)-dependent epimerase/dehydratase family. SDR39U1 subfamily.</text>
</comment>
<dbReference type="Pfam" id="PF01370">
    <property type="entry name" value="Epimerase"/>
    <property type="match status" value="1"/>
</dbReference>
<dbReference type="InterPro" id="IPR001509">
    <property type="entry name" value="Epimerase_deHydtase"/>
</dbReference>
<dbReference type="OrthoDB" id="9801773at2"/>
<dbReference type="RefSeq" id="WP_115003378.1">
    <property type="nucleotide sequence ID" value="NZ_UGHS01000004.1"/>
</dbReference>
<dbReference type="Pfam" id="PF08338">
    <property type="entry name" value="DUF1731"/>
    <property type="match status" value="1"/>
</dbReference>
<proteinExistence type="inferred from homology"/>
<evidence type="ECO:0000259" key="3">
    <source>
        <dbReference type="Pfam" id="PF08338"/>
    </source>
</evidence>
<organism evidence="4 5">
    <name type="scientific">Haemophilus pittmaniae</name>
    <dbReference type="NCBI Taxonomy" id="249188"/>
    <lineage>
        <taxon>Bacteria</taxon>
        <taxon>Pseudomonadati</taxon>
        <taxon>Pseudomonadota</taxon>
        <taxon>Gammaproteobacteria</taxon>
        <taxon>Pasteurellales</taxon>
        <taxon>Pasteurellaceae</taxon>
        <taxon>Haemophilus</taxon>
    </lineage>
</organism>
<dbReference type="InterPro" id="IPR036291">
    <property type="entry name" value="NAD(P)-bd_dom_sf"/>
</dbReference>
<dbReference type="Gene3D" id="3.40.50.720">
    <property type="entry name" value="NAD(P)-binding Rossmann-like Domain"/>
    <property type="match status" value="1"/>
</dbReference>
<dbReference type="InterPro" id="IPR013549">
    <property type="entry name" value="DUF1731"/>
</dbReference>
<feature type="domain" description="NAD-dependent epimerase/dehydratase" evidence="2">
    <location>
        <begin position="3"/>
        <end position="205"/>
    </location>
</feature>
<dbReference type="AlphaFoldDB" id="A0A377IZR0"/>
<dbReference type="InterPro" id="IPR010099">
    <property type="entry name" value="SDR39U1"/>
</dbReference>
<dbReference type="PANTHER" id="PTHR11092">
    <property type="entry name" value="SUGAR NUCLEOTIDE EPIMERASE RELATED"/>
    <property type="match status" value="1"/>
</dbReference>
<feature type="domain" description="DUF1731" evidence="3">
    <location>
        <begin position="239"/>
        <end position="282"/>
    </location>
</feature>
<evidence type="ECO:0000256" key="1">
    <source>
        <dbReference type="ARBA" id="ARBA00009353"/>
    </source>
</evidence>
<keyword evidence="4" id="KW-0132">Cell division</keyword>
<keyword evidence="5" id="KW-1185">Reference proteome</keyword>
<evidence type="ECO:0000313" key="4">
    <source>
        <dbReference type="EMBL" id="STO93751.1"/>
    </source>
</evidence>
<dbReference type="EMBL" id="UGHS01000004">
    <property type="protein sequence ID" value="STO93751.1"/>
    <property type="molecule type" value="Genomic_DNA"/>
</dbReference>
<dbReference type="Proteomes" id="UP000255264">
    <property type="component" value="Unassembled WGS sequence"/>
</dbReference>
<name>A0A377IZR0_9PAST</name>
<gene>
    <name evidence="4" type="primary">sulA</name>
    <name evidence="4" type="ORF">NCTC13335_01662</name>
</gene>
<dbReference type="PANTHER" id="PTHR11092:SF0">
    <property type="entry name" value="EPIMERASE FAMILY PROTEIN SDR39U1"/>
    <property type="match status" value="1"/>
</dbReference>
<sequence>MKILLTGGTGLVGRALTEKLLDRNDNVTILSRQEHKNQKGLTFVTRLTDNTYFDAIVNLAGEPIFAHRWTVQQKQRICNSRLELTRHLVEFINQSSTPPRLISGSACGFYGDRKDLLLTEQSSPADTFTGRLCQEWEKTAQQAKSSVALLRTGIVLSPQGGALAAMLPFYRCALGGTVGGGQQYWSWIALEDMVNGILFLLDNPHLQGAFNFTAPTPVRNQEFNRQLAVQLHRPAVLPAPALALRLAFGERAAILLDSQRAIPQRLLEAGFQFRFSQLADYLSYELA</sequence>
<accession>A0A377IZR0</accession>
<dbReference type="GO" id="GO:0051301">
    <property type="term" value="P:cell division"/>
    <property type="evidence" value="ECO:0007669"/>
    <property type="project" value="UniProtKB-KW"/>
</dbReference>
<keyword evidence="4" id="KW-0131">Cell cycle</keyword>